<dbReference type="InterPro" id="IPR050333">
    <property type="entry name" value="SLRP"/>
</dbReference>
<evidence type="ECO:0000256" key="3">
    <source>
        <dbReference type="SAM" id="SignalP"/>
    </source>
</evidence>
<dbReference type="PROSITE" id="PS51450">
    <property type="entry name" value="LRR"/>
    <property type="match status" value="1"/>
</dbReference>
<keyword evidence="3" id="KW-0732">Signal</keyword>
<feature type="signal peptide" evidence="3">
    <location>
        <begin position="1"/>
        <end position="18"/>
    </location>
</feature>
<dbReference type="InterPro" id="IPR003591">
    <property type="entry name" value="Leu-rich_rpt_typical-subtyp"/>
</dbReference>
<dbReference type="OrthoDB" id="7751218at2759"/>
<dbReference type="GO" id="GO:0005615">
    <property type="term" value="C:extracellular space"/>
    <property type="evidence" value="ECO:0007669"/>
    <property type="project" value="TreeGrafter"/>
</dbReference>
<accession>A0A1J1HIV4</accession>
<dbReference type="InterPro" id="IPR001611">
    <property type="entry name" value="Leu-rich_rpt"/>
</dbReference>
<dbReference type="Pfam" id="PF13855">
    <property type="entry name" value="LRR_8"/>
    <property type="match status" value="1"/>
</dbReference>
<reference evidence="4 5" key="1">
    <citation type="submission" date="2015-04" db="EMBL/GenBank/DDBJ databases">
        <authorList>
            <person name="Syromyatnikov M.Y."/>
            <person name="Popov V.N."/>
        </authorList>
    </citation>
    <scope>NUCLEOTIDE SEQUENCE [LARGE SCALE GENOMIC DNA]</scope>
</reference>
<evidence type="ECO:0000256" key="2">
    <source>
        <dbReference type="ARBA" id="ARBA00022737"/>
    </source>
</evidence>
<dbReference type="SMART" id="SM00369">
    <property type="entry name" value="LRR_TYP"/>
    <property type="match status" value="3"/>
</dbReference>
<evidence type="ECO:0000256" key="1">
    <source>
        <dbReference type="ARBA" id="ARBA00022614"/>
    </source>
</evidence>
<keyword evidence="5" id="KW-1185">Reference proteome</keyword>
<dbReference type="STRING" id="568069.A0A1J1HIV4"/>
<evidence type="ECO:0000313" key="4">
    <source>
        <dbReference type="EMBL" id="CRK87332.1"/>
    </source>
</evidence>
<dbReference type="SUPFAM" id="SSF52058">
    <property type="entry name" value="L domain-like"/>
    <property type="match status" value="1"/>
</dbReference>
<dbReference type="InterPro" id="IPR032675">
    <property type="entry name" value="LRR_dom_sf"/>
</dbReference>
<proteinExistence type="predicted"/>
<dbReference type="EMBL" id="CVRI01000004">
    <property type="protein sequence ID" value="CRK87332.1"/>
    <property type="molecule type" value="Genomic_DNA"/>
</dbReference>
<organism evidence="4 5">
    <name type="scientific">Clunio marinus</name>
    <dbReference type="NCBI Taxonomy" id="568069"/>
    <lineage>
        <taxon>Eukaryota</taxon>
        <taxon>Metazoa</taxon>
        <taxon>Ecdysozoa</taxon>
        <taxon>Arthropoda</taxon>
        <taxon>Hexapoda</taxon>
        <taxon>Insecta</taxon>
        <taxon>Pterygota</taxon>
        <taxon>Neoptera</taxon>
        <taxon>Endopterygota</taxon>
        <taxon>Diptera</taxon>
        <taxon>Nematocera</taxon>
        <taxon>Chironomoidea</taxon>
        <taxon>Chironomidae</taxon>
        <taxon>Clunio</taxon>
    </lineage>
</organism>
<evidence type="ECO:0000313" key="5">
    <source>
        <dbReference type="Proteomes" id="UP000183832"/>
    </source>
</evidence>
<protein>
    <submittedName>
        <fullName evidence="4">CLUMA_CG001134, isoform A</fullName>
    </submittedName>
</protein>
<feature type="chain" id="PRO_5009618998" evidence="3">
    <location>
        <begin position="19"/>
        <end position="260"/>
    </location>
</feature>
<name>A0A1J1HIV4_9DIPT</name>
<gene>
    <name evidence="4" type="ORF">CLUMA_CG001134</name>
</gene>
<dbReference type="PANTHER" id="PTHR45712:SF22">
    <property type="entry name" value="INSULIN-LIKE GROWTH FACTOR-BINDING PROTEIN COMPLEX ACID LABILE SUBUNIT"/>
    <property type="match status" value="1"/>
</dbReference>
<dbReference type="PANTHER" id="PTHR45712">
    <property type="entry name" value="AGAP008170-PA"/>
    <property type="match status" value="1"/>
</dbReference>
<keyword evidence="1" id="KW-0433">Leucine-rich repeat</keyword>
<dbReference type="AlphaFoldDB" id="A0A1J1HIV4"/>
<dbReference type="Gene3D" id="3.80.10.10">
    <property type="entry name" value="Ribonuclease Inhibitor"/>
    <property type="match status" value="1"/>
</dbReference>
<keyword evidence="2" id="KW-0677">Repeat</keyword>
<sequence>MKFAVIFVIFVAFHFCRGLDIECNFIQYNWYGLGEKYICSAELEEEIEVLRRSLSKVIRISGRHYGNRNDEDVLGVVISGQTTFGIVRNFKEFFPNMDQLYVIRSKLKFLYRSDFKGYKALKALSLSRNHLSHLPYDAFNELTNLKYFDISFNQLTQMPNISAMKKLISLYLHENSIESLTKVDLSNNLDLKGIWLYNNNLKYIQASAFEQLHNVRFVDLIHNNCINMARIYYNPQPFYNAINAKCSKRPNEDNEIEILF</sequence>
<dbReference type="Proteomes" id="UP000183832">
    <property type="component" value="Unassembled WGS sequence"/>
</dbReference>